<dbReference type="Proteomes" id="UP001501676">
    <property type="component" value="Unassembled WGS sequence"/>
</dbReference>
<feature type="transmembrane region" description="Helical" evidence="5">
    <location>
        <begin position="217"/>
        <end position="238"/>
    </location>
</feature>
<keyword evidence="2 5" id="KW-0812">Transmembrane</keyword>
<feature type="transmembrane region" description="Helical" evidence="5">
    <location>
        <begin position="373"/>
        <end position="393"/>
    </location>
</feature>
<evidence type="ECO:0000256" key="2">
    <source>
        <dbReference type="ARBA" id="ARBA00022692"/>
    </source>
</evidence>
<dbReference type="PANTHER" id="PTHR42770">
    <property type="entry name" value="AMINO ACID TRANSPORTER-RELATED"/>
    <property type="match status" value="1"/>
</dbReference>
<keyword evidence="4 5" id="KW-0472">Membrane</keyword>
<dbReference type="EMBL" id="BAAAYN010000049">
    <property type="protein sequence ID" value="GAA3395676.1"/>
    <property type="molecule type" value="Genomic_DNA"/>
</dbReference>
<feature type="transmembrane region" description="Helical" evidence="5">
    <location>
        <begin position="259"/>
        <end position="278"/>
    </location>
</feature>
<evidence type="ECO:0000313" key="7">
    <source>
        <dbReference type="EMBL" id="GAA3395676.1"/>
    </source>
</evidence>
<name>A0ABP6T9X3_9ACTN</name>
<evidence type="ECO:0000256" key="3">
    <source>
        <dbReference type="ARBA" id="ARBA00022989"/>
    </source>
</evidence>
<feature type="transmembrane region" description="Helical" evidence="5">
    <location>
        <begin position="399"/>
        <end position="426"/>
    </location>
</feature>
<feature type="transmembrane region" description="Helical" evidence="5">
    <location>
        <begin position="438"/>
        <end position="461"/>
    </location>
</feature>
<evidence type="ECO:0000259" key="6">
    <source>
        <dbReference type="Pfam" id="PF00324"/>
    </source>
</evidence>
<proteinExistence type="predicted"/>
<feature type="transmembrane region" description="Helical" evidence="5">
    <location>
        <begin position="473"/>
        <end position="495"/>
    </location>
</feature>
<feature type="transmembrane region" description="Helical" evidence="5">
    <location>
        <begin position="178"/>
        <end position="197"/>
    </location>
</feature>
<dbReference type="Gene3D" id="1.20.1740.10">
    <property type="entry name" value="Amino acid/polyamine transporter I"/>
    <property type="match status" value="1"/>
</dbReference>
<comment type="caution">
    <text evidence="7">The sequence shown here is derived from an EMBL/GenBank/DDBJ whole genome shotgun (WGS) entry which is preliminary data.</text>
</comment>
<evidence type="ECO:0000313" key="8">
    <source>
        <dbReference type="Proteomes" id="UP001501676"/>
    </source>
</evidence>
<feature type="domain" description="Amino acid permease/ SLC12A" evidence="6">
    <location>
        <begin position="68"/>
        <end position="494"/>
    </location>
</feature>
<evidence type="ECO:0000256" key="4">
    <source>
        <dbReference type="ARBA" id="ARBA00023136"/>
    </source>
</evidence>
<accession>A0ABP6T9X3</accession>
<gene>
    <name evidence="7" type="ORF">GCM10020369_69620</name>
</gene>
<protein>
    <submittedName>
        <fullName evidence="7">APC family permease</fullName>
    </submittedName>
</protein>
<reference evidence="8" key="1">
    <citation type="journal article" date="2019" name="Int. J. Syst. Evol. Microbiol.">
        <title>The Global Catalogue of Microorganisms (GCM) 10K type strain sequencing project: providing services to taxonomists for standard genome sequencing and annotation.</title>
        <authorList>
            <consortium name="The Broad Institute Genomics Platform"/>
            <consortium name="The Broad Institute Genome Sequencing Center for Infectious Disease"/>
            <person name="Wu L."/>
            <person name="Ma J."/>
        </authorList>
    </citation>
    <scope>NUCLEOTIDE SEQUENCE [LARGE SCALE GENOMIC DNA]</scope>
    <source>
        <strain evidence="8">JCM 9458</strain>
    </source>
</reference>
<feature type="transmembrane region" description="Helical" evidence="5">
    <location>
        <begin position="43"/>
        <end position="61"/>
    </location>
</feature>
<evidence type="ECO:0000256" key="5">
    <source>
        <dbReference type="SAM" id="Phobius"/>
    </source>
</evidence>
<dbReference type="InterPro" id="IPR004841">
    <property type="entry name" value="AA-permease/SLC12A_dom"/>
</dbReference>
<feature type="transmembrane region" description="Helical" evidence="5">
    <location>
        <begin position="122"/>
        <end position="147"/>
    </location>
</feature>
<sequence>MRNDAPEGYERSASWDSVGTLPYPAPPSNSVLQQPRRIGSTELIVLLFMAHPPLNLIWGAIPTAYQFSGVVALPLVVGIAGLTLMAFAIGYGSMARRIRHRGGIYSFITHGLGPAVGVGSSFVAVLAYTALLASLIMLACGSTIGLVANLFDVRLPMPLCIVVATAVIAALERLRLRALVRVLVAVGLAQAAVIIGVDVASVAEPAGGDVSFHALDPAWLLTGSIGLALGLTMTAFIGSESGASYVDEVRRPERTIPRATLISYAATTVVLVISVWAISVTVGPENMVAAAQGQLQSQTGGGGHPFVQTVIELLVGPAHALTVTELATAALALGCLASGTMRASASSRQLSALAGDGVLPATLKPLPDGRSPLQAGLVAPVIAGLMALVIAVTDTSIGVLYLITIAGLGIAGVLTLSSLATITWFLRSDDTESGFFGWEGQVVAAGFAMVTTGFVFCYGLYRLPQVVPSGDTWGWTLWAAPVCAFLCGVGVVLALRAWKPHVPRGIGRTQ</sequence>
<organism evidence="7 8">
    <name type="scientific">Cryptosporangium minutisporangium</name>
    <dbReference type="NCBI Taxonomy" id="113569"/>
    <lineage>
        <taxon>Bacteria</taxon>
        <taxon>Bacillati</taxon>
        <taxon>Actinomycetota</taxon>
        <taxon>Actinomycetes</taxon>
        <taxon>Cryptosporangiales</taxon>
        <taxon>Cryptosporangiaceae</taxon>
        <taxon>Cryptosporangium</taxon>
    </lineage>
</organism>
<keyword evidence="8" id="KW-1185">Reference proteome</keyword>
<dbReference type="InterPro" id="IPR050367">
    <property type="entry name" value="APC_superfamily"/>
</dbReference>
<keyword evidence="3 5" id="KW-1133">Transmembrane helix</keyword>
<comment type="subcellular location">
    <subcellularLocation>
        <location evidence="1">Membrane</location>
        <topology evidence="1">Multi-pass membrane protein</topology>
    </subcellularLocation>
</comment>
<evidence type="ECO:0000256" key="1">
    <source>
        <dbReference type="ARBA" id="ARBA00004141"/>
    </source>
</evidence>
<feature type="transmembrane region" description="Helical" evidence="5">
    <location>
        <begin position="67"/>
        <end position="91"/>
    </location>
</feature>
<dbReference type="Pfam" id="PF00324">
    <property type="entry name" value="AA_permease"/>
    <property type="match status" value="1"/>
</dbReference>
<dbReference type="PIRSF" id="PIRSF006060">
    <property type="entry name" value="AA_transporter"/>
    <property type="match status" value="1"/>
</dbReference>
<dbReference type="PANTHER" id="PTHR42770:SF16">
    <property type="entry name" value="AMINO ACID PERMEASE"/>
    <property type="match status" value="1"/>
</dbReference>